<dbReference type="InterPro" id="IPR029063">
    <property type="entry name" value="SAM-dependent_MTases_sf"/>
</dbReference>
<feature type="domain" description="Methyltransferase small" evidence="5">
    <location>
        <begin position="16"/>
        <end position="104"/>
    </location>
</feature>
<dbReference type="EMBL" id="BONF01000029">
    <property type="protein sequence ID" value="GIF83504.1"/>
    <property type="molecule type" value="Genomic_DNA"/>
</dbReference>
<comment type="similarity">
    <text evidence="1">Belongs to the eukaryotic/archaeal PrmC-related family.</text>
</comment>
<evidence type="ECO:0000256" key="4">
    <source>
        <dbReference type="ARBA" id="ARBA00022691"/>
    </source>
</evidence>
<dbReference type="GO" id="GO:0008276">
    <property type="term" value="F:protein methyltransferase activity"/>
    <property type="evidence" value="ECO:0007669"/>
    <property type="project" value="TreeGrafter"/>
</dbReference>
<dbReference type="GO" id="GO:0035657">
    <property type="term" value="C:eRF1 methyltransferase complex"/>
    <property type="evidence" value="ECO:0007669"/>
    <property type="project" value="TreeGrafter"/>
</dbReference>
<keyword evidence="4" id="KW-0949">S-adenosyl-L-methionine</keyword>
<evidence type="ECO:0000313" key="7">
    <source>
        <dbReference type="Proteomes" id="UP000601223"/>
    </source>
</evidence>
<evidence type="ECO:0000313" key="6">
    <source>
        <dbReference type="EMBL" id="GIF83504.1"/>
    </source>
</evidence>
<organism evidence="6 7">
    <name type="scientific">Catellatospora bangladeshensis</name>
    <dbReference type="NCBI Taxonomy" id="310355"/>
    <lineage>
        <taxon>Bacteria</taxon>
        <taxon>Bacillati</taxon>
        <taxon>Actinomycetota</taxon>
        <taxon>Actinomycetes</taxon>
        <taxon>Micromonosporales</taxon>
        <taxon>Micromonosporaceae</taxon>
        <taxon>Catellatospora</taxon>
    </lineage>
</organism>
<evidence type="ECO:0000259" key="5">
    <source>
        <dbReference type="Pfam" id="PF05175"/>
    </source>
</evidence>
<dbReference type="AlphaFoldDB" id="A0A8J3JJ38"/>
<dbReference type="PANTHER" id="PTHR45875:SF1">
    <property type="entry name" value="METHYLTRANSFERASE N6AMT1"/>
    <property type="match status" value="1"/>
</dbReference>
<evidence type="ECO:0000256" key="3">
    <source>
        <dbReference type="ARBA" id="ARBA00022679"/>
    </source>
</evidence>
<dbReference type="GO" id="GO:0032259">
    <property type="term" value="P:methylation"/>
    <property type="evidence" value="ECO:0007669"/>
    <property type="project" value="UniProtKB-KW"/>
</dbReference>
<dbReference type="InterPro" id="IPR002052">
    <property type="entry name" value="DNA_methylase_N6_adenine_CS"/>
</dbReference>
<proteinExistence type="inferred from homology"/>
<protein>
    <submittedName>
        <fullName evidence="6">Methyltransferase</fullName>
    </submittedName>
</protein>
<evidence type="ECO:0000256" key="1">
    <source>
        <dbReference type="ARBA" id="ARBA00006149"/>
    </source>
</evidence>
<dbReference type="Pfam" id="PF05175">
    <property type="entry name" value="MTS"/>
    <property type="match status" value="1"/>
</dbReference>
<dbReference type="Gene3D" id="3.40.50.150">
    <property type="entry name" value="Vaccinia Virus protein VP39"/>
    <property type="match status" value="1"/>
</dbReference>
<dbReference type="Proteomes" id="UP000601223">
    <property type="component" value="Unassembled WGS sequence"/>
</dbReference>
<dbReference type="InterPro" id="IPR004557">
    <property type="entry name" value="PrmC-related"/>
</dbReference>
<dbReference type="SUPFAM" id="SSF53335">
    <property type="entry name" value="S-adenosyl-L-methionine-dependent methyltransferases"/>
    <property type="match status" value="1"/>
</dbReference>
<keyword evidence="2 6" id="KW-0489">Methyltransferase</keyword>
<reference evidence="6 7" key="1">
    <citation type="submission" date="2021-01" db="EMBL/GenBank/DDBJ databases">
        <title>Whole genome shotgun sequence of Catellatospora bangladeshensis NBRC 107357.</title>
        <authorList>
            <person name="Komaki H."/>
            <person name="Tamura T."/>
        </authorList>
    </citation>
    <scope>NUCLEOTIDE SEQUENCE [LARGE SCALE GENOMIC DNA]</scope>
    <source>
        <strain evidence="6 7">NBRC 107357</strain>
    </source>
</reference>
<keyword evidence="7" id="KW-1185">Reference proteome</keyword>
<sequence length="216" mass="23067">MRLIRLPGVHSPVSDTWMLAEAMGRETLAGARVADLCTGTGALAIVAALAGASQVTAVDLTWRASCCAVLNARLHRVRVNVRRGDLWQPLHGETFDLIVSNPPYIPAATDEPPRRAALIPLDAGRGGRALLDRLCRDAPAHLSPGGSILLVHSSICGTDESLIAMRQAGLRAEVVLSRTGPLGPVMRQRAAMMRRRGQLGVADVEDIVVVRGTRPR</sequence>
<dbReference type="GO" id="GO:0003676">
    <property type="term" value="F:nucleic acid binding"/>
    <property type="evidence" value="ECO:0007669"/>
    <property type="project" value="InterPro"/>
</dbReference>
<dbReference type="InterPro" id="IPR007848">
    <property type="entry name" value="Small_mtfrase_dom"/>
</dbReference>
<dbReference type="GO" id="GO:0008170">
    <property type="term" value="F:N-methyltransferase activity"/>
    <property type="evidence" value="ECO:0007669"/>
    <property type="project" value="UniProtKB-ARBA"/>
</dbReference>
<dbReference type="GO" id="GO:0008757">
    <property type="term" value="F:S-adenosylmethionine-dependent methyltransferase activity"/>
    <property type="evidence" value="ECO:0007669"/>
    <property type="project" value="TreeGrafter"/>
</dbReference>
<comment type="caution">
    <text evidence="6">The sequence shown here is derived from an EMBL/GenBank/DDBJ whole genome shotgun (WGS) entry which is preliminary data.</text>
</comment>
<dbReference type="PROSITE" id="PS00092">
    <property type="entry name" value="N6_MTASE"/>
    <property type="match status" value="1"/>
</dbReference>
<dbReference type="CDD" id="cd02440">
    <property type="entry name" value="AdoMet_MTases"/>
    <property type="match status" value="1"/>
</dbReference>
<gene>
    <name evidence="6" type="ORF">Cba03nite_48530</name>
</gene>
<dbReference type="InterPro" id="IPR052190">
    <property type="entry name" value="Euk-Arch_PrmC-MTase"/>
</dbReference>
<dbReference type="NCBIfam" id="TIGR00537">
    <property type="entry name" value="hemK_rel_arch"/>
    <property type="match status" value="1"/>
</dbReference>
<dbReference type="PANTHER" id="PTHR45875">
    <property type="entry name" value="METHYLTRANSFERASE N6AMT1"/>
    <property type="match status" value="1"/>
</dbReference>
<accession>A0A8J3JJ38</accession>
<name>A0A8J3JJ38_9ACTN</name>
<evidence type="ECO:0000256" key="2">
    <source>
        <dbReference type="ARBA" id="ARBA00022603"/>
    </source>
</evidence>
<keyword evidence="3" id="KW-0808">Transferase</keyword>
<dbReference type="RefSeq" id="WP_275411615.1">
    <property type="nucleotide sequence ID" value="NZ_BONF01000029.1"/>
</dbReference>